<dbReference type="Proteomes" id="UP001495147">
    <property type="component" value="Unassembled WGS sequence"/>
</dbReference>
<evidence type="ECO:0000256" key="3">
    <source>
        <dbReference type="ARBA" id="ARBA00022833"/>
    </source>
</evidence>
<dbReference type="SUPFAM" id="SSF51316">
    <property type="entry name" value="Mss4-like"/>
    <property type="match status" value="1"/>
</dbReference>
<evidence type="ECO:0000259" key="6">
    <source>
        <dbReference type="PROSITE" id="PS51891"/>
    </source>
</evidence>
<evidence type="ECO:0000313" key="8">
    <source>
        <dbReference type="Proteomes" id="UP001495147"/>
    </source>
</evidence>
<evidence type="ECO:0000256" key="2">
    <source>
        <dbReference type="ARBA" id="ARBA00022723"/>
    </source>
</evidence>
<keyword evidence="2" id="KW-0479">Metal-binding</keyword>
<dbReference type="InterPro" id="IPR006913">
    <property type="entry name" value="CENP-V/GFA"/>
</dbReference>
<dbReference type="EMBL" id="JBDPZD010000002">
    <property type="protein sequence ID" value="MEO3691846.1"/>
    <property type="molecule type" value="Genomic_DNA"/>
</dbReference>
<accession>A0ABV0G287</accession>
<protein>
    <submittedName>
        <fullName evidence="7">GFA family protein</fullName>
    </submittedName>
</protein>
<keyword evidence="3" id="KW-0862">Zinc</keyword>
<keyword evidence="4" id="KW-0456">Lyase</keyword>
<feature type="region of interest" description="Disordered" evidence="5">
    <location>
        <begin position="122"/>
        <end position="144"/>
    </location>
</feature>
<gene>
    <name evidence="7" type="ORF">ABDJ85_10225</name>
</gene>
<dbReference type="Pfam" id="PF04828">
    <property type="entry name" value="GFA"/>
    <property type="match status" value="1"/>
</dbReference>
<comment type="caution">
    <text evidence="7">The sequence shown here is derived from an EMBL/GenBank/DDBJ whole genome shotgun (WGS) entry which is preliminary data.</text>
</comment>
<evidence type="ECO:0000313" key="7">
    <source>
        <dbReference type="EMBL" id="MEO3691846.1"/>
    </source>
</evidence>
<reference evidence="7 8" key="1">
    <citation type="submission" date="2024-05" db="EMBL/GenBank/DDBJ databases">
        <title>Roseateles sp. DJS-2-20 16S ribosomal RNA gene Genome sequencing and assembly.</title>
        <authorList>
            <person name="Woo H."/>
        </authorList>
    </citation>
    <scope>NUCLEOTIDE SEQUENCE [LARGE SCALE GENOMIC DNA]</scope>
    <source>
        <strain evidence="7 8">DJS-2-20</strain>
    </source>
</reference>
<dbReference type="RefSeq" id="WP_347704655.1">
    <property type="nucleotide sequence ID" value="NZ_JBDPZD010000002.1"/>
</dbReference>
<organism evidence="7 8">
    <name type="scientific">Roseateles paludis</name>
    <dbReference type="NCBI Taxonomy" id="3145238"/>
    <lineage>
        <taxon>Bacteria</taxon>
        <taxon>Pseudomonadati</taxon>
        <taxon>Pseudomonadota</taxon>
        <taxon>Betaproteobacteria</taxon>
        <taxon>Burkholderiales</taxon>
        <taxon>Sphaerotilaceae</taxon>
        <taxon>Roseateles</taxon>
    </lineage>
</organism>
<evidence type="ECO:0000256" key="4">
    <source>
        <dbReference type="ARBA" id="ARBA00023239"/>
    </source>
</evidence>
<dbReference type="InterPro" id="IPR011057">
    <property type="entry name" value="Mss4-like_sf"/>
</dbReference>
<comment type="similarity">
    <text evidence="1">Belongs to the Gfa family.</text>
</comment>
<feature type="domain" description="CENP-V/GFA" evidence="6">
    <location>
        <begin position="3"/>
        <end position="109"/>
    </location>
</feature>
<evidence type="ECO:0000256" key="1">
    <source>
        <dbReference type="ARBA" id="ARBA00005495"/>
    </source>
</evidence>
<dbReference type="PROSITE" id="PS51891">
    <property type="entry name" value="CENP_V_GFA"/>
    <property type="match status" value="1"/>
</dbReference>
<keyword evidence="8" id="KW-1185">Reference proteome</keyword>
<sequence length="144" mass="15027">MVYEGGCLCRAVRYRAQGPALFAGVCHCRDCQRASGTGGVPVLGVRRDAFEVQGPVRQTRSTGGSGLPAVRNFCADCGSLLFGTPEVAPEMVTIYAGSLDDPESFQPTDAFFTAQRPSWAKLQGPLAEHPALPGAPPAQSSAAS</sequence>
<dbReference type="PANTHER" id="PTHR33337">
    <property type="entry name" value="GFA DOMAIN-CONTAINING PROTEIN"/>
    <property type="match status" value="1"/>
</dbReference>
<name>A0ABV0G287_9BURK</name>
<dbReference type="PANTHER" id="PTHR33337:SF40">
    <property type="entry name" value="CENP-V_GFA DOMAIN-CONTAINING PROTEIN-RELATED"/>
    <property type="match status" value="1"/>
</dbReference>
<evidence type="ECO:0000256" key="5">
    <source>
        <dbReference type="SAM" id="MobiDB-lite"/>
    </source>
</evidence>
<proteinExistence type="inferred from homology"/>
<dbReference type="Gene3D" id="3.90.1590.10">
    <property type="entry name" value="glutathione-dependent formaldehyde- activating enzyme (gfa)"/>
    <property type="match status" value="1"/>
</dbReference>